<sequence>MGSLLRPLGRSYSGAGETLRPTISCVLPLEFWDRWKWPPTINAHCPCPFATYDEVERVALSKHPIWAPLVGLISWSVPIALKAELVQTRAALGKSYRPSTANMRQPNVNRQILRLFAQNKRITNEIRQGFVNCLILIERVPATGGRAG</sequence>
<proteinExistence type="predicted"/>
<name>A0A8D8C6L4_CULPI</name>
<reference evidence="1" key="1">
    <citation type="submission" date="2021-05" db="EMBL/GenBank/DDBJ databases">
        <authorList>
            <person name="Alioto T."/>
            <person name="Alioto T."/>
            <person name="Gomez Garrido J."/>
        </authorList>
    </citation>
    <scope>NUCLEOTIDE SEQUENCE</scope>
</reference>
<organism evidence="1">
    <name type="scientific">Culex pipiens</name>
    <name type="common">House mosquito</name>
    <dbReference type="NCBI Taxonomy" id="7175"/>
    <lineage>
        <taxon>Eukaryota</taxon>
        <taxon>Metazoa</taxon>
        <taxon>Ecdysozoa</taxon>
        <taxon>Arthropoda</taxon>
        <taxon>Hexapoda</taxon>
        <taxon>Insecta</taxon>
        <taxon>Pterygota</taxon>
        <taxon>Neoptera</taxon>
        <taxon>Endopterygota</taxon>
        <taxon>Diptera</taxon>
        <taxon>Nematocera</taxon>
        <taxon>Culicoidea</taxon>
        <taxon>Culicidae</taxon>
        <taxon>Culicinae</taxon>
        <taxon>Culicini</taxon>
        <taxon>Culex</taxon>
        <taxon>Culex</taxon>
    </lineage>
</organism>
<dbReference type="AlphaFoldDB" id="A0A8D8C6L4"/>
<dbReference type="EMBL" id="HBUE01102958">
    <property type="protein sequence ID" value="CAG6486160.1"/>
    <property type="molecule type" value="Transcribed_RNA"/>
</dbReference>
<accession>A0A8D8C6L4</accession>
<protein>
    <submittedName>
        <fullName evidence="1">Nuclear pore complex protein Nup205</fullName>
    </submittedName>
</protein>
<evidence type="ECO:0000313" key="1">
    <source>
        <dbReference type="EMBL" id="CAG6486160.1"/>
    </source>
</evidence>